<dbReference type="InterPro" id="IPR002483">
    <property type="entry name" value="PWI_dom"/>
</dbReference>
<dbReference type="Proteomes" id="UP000268093">
    <property type="component" value="Unassembled WGS sequence"/>
</dbReference>
<dbReference type="OrthoDB" id="443401at2759"/>
<dbReference type="InterPro" id="IPR035979">
    <property type="entry name" value="RBD_domain_sf"/>
</dbReference>
<evidence type="ECO:0000256" key="4">
    <source>
        <dbReference type="ARBA" id="ARBA00022884"/>
    </source>
</evidence>
<feature type="compositionally biased region" description="Low complexity" evidence="8">
    <location>
        <begin position="565"/>
        <end position="574"/>
    </location>
</feature>
<evidence type="ECO:0000256" key="6">
    <source>
        <dbReference type="PROSITE-ProRule" id="PRU00176"/>
    </source>
</evidence>
<evidence type="ECO:0000256" key="3">
    <source>
        <dbReference type="ARBA" id="ARBA00022833"/>
    </source>
</evidence>
<feature type="compositionally biased region" description="Basic residues" evidence="8">
    <location>
        <begin position="1"/>
        <end position="15"/>
    </location>
</feature>
<evidence type="ECO:0000256" key="8">
    <source>
        <dbReference type="SAM" id="MobiDB-lite"/>
    </source>
</evidence>
<feature type="compositionally biased region" description="Polar residues" evidence="8">
    <location>
        <begin position="767"/>
        <end position="789"/>
    </location>
</feature>
<dbReference type="Pfam" id="PF00642">
    <property type="entry name" value="zf-CCCH"/>
    <property type="match status" value="1"/>
</dbReference>
<feature type="compositionally biased region" description="Polar residues" evidence="8">
    <location>
        <begin position="520"/>
        <end position="538"/>
    </location>
</feature>
<keyword evidence="2 7" id="KW-0863">Zinc-finger</keyword>
<dbReference type="SUPFAM" id="SSF90229">
    <property type="entry name" value="CCCH zinc finger"/>
    <property type="match status" value="1"/>
</dbReference>
<comment type="caution">
    <text evidence="11">The sequence shown here is derived from an EMBL/GenBank/DDBJ whole genome shotgun (WGS) entry which is preliminary data.</text>
</comment>
<dbReference type="CDD" id="cd22249">
    <property type="entry name" value="UDM1_RNF168_RNF169-like"/>
    <property type="match status" value="1"/>
</dbReference>
<feature type="non-terminal residue" evidence="11">
    <location>
        <position position="1"/>
    </location>
</feature>
<dbReference type="Gene3D" id="1.20.1390.10">
    <property type="entry name" value="PWI domain"/>
    <property type="match status" value="1"/>
</dbReference>
<protein>
    <recommendedName>
        <fullName evidence="13">C3H1-type domain-containing protein</fullName>
    </recommendedName>
</protein>
<feature type="domain" description="RRM" evidence="9">
    <location>
        <begin position="580"/>
        <end position="652"/>
    </location>
</feature>
<proteinExistence type="predicted"/>
<dbReference type="PROSITE" id="PS50103">
    <property type="entry name" value="ZF_C3H1"/>
    <property type="match status" value="1"/>
</dbReference>
<dbReference type="GO" id="GO:0003723">
    <property type="term" value="F:RNA binding"/>
    <property type="evidence" value="ECO:0007669"/>
    <property type="project" value="UniProtKB-UniRule"/>
</dbReference>
<feature type="non-terminal residue" evidence="11">
    <location>
        <position position="842"/>
    </location>
</feature>
<feature type="region of interest" description="Disordered" evidence="8">
    <location>
        <begin position="296"/>
        <end position="361"/>
    </location>
</feature>
<dbReference type="Gene3D" id="3.30.70.330">
    <property type="match status" value="1"/>
</dbReference>
<reference evidence="11 12" key="1">
    <citation type="journal article" date="2018" name="New Phytol.">
        <title>Phylogenomics of Endogonaceae and evolution of mycorrhizas within Mucoromycota.</title>
        <authorList>
            <person name="Chang Y."/>
            <person name="Desiro A."/>
            <person name="Na H."/>
            <person name="Sandor L."/>
            <person name="Lipzen A."/>
            <person name="Clum A."/>
            <person name="Barry K."/>
            <person name="Grigoriev I.V."/>
            <person name="Martin F.M."/>
            <person name="Stajich J.E."/>
            <person name="Smith M.E."/>
            <person name="Bonito G."/>
            <person name="Spatafora J.W."/>
        </authorList>
    </citation>
    <scope>NUCLEOTIDE SEQUENCE [LARGE SCALE GENOMIC DNA]</scope>
    <source>
        <strain evidence="11 12">GMNB39</strain>
    </source>
</reference>
<feature type="compositionally biased region" description="Polar residues" evidence="8">
    <location>
        <begin position="224"/>
        <end position="239"/>
    </location>
</feature>
<gene>
    <name evidence="11" type="ORF">BC936DRAFT_140116</name>
</gene>
<dbReference type="GO" id="GO:0005634">
    <property type="term" value="C:nucleus"/>
    <property type="evidence" value="ECO:0007669"/>
    <property type="project" value="TreeGrafter"/>
</dbReference>
<keyword evidence="12" id="KW-1185">Reference proteome</keyword>
<dbReference type="InterPro" id="IPR000571">
    <property type="entry name" value="Znf_CCCH"/>
</dbReference>
<keyword evidence="4 6" id="KW-0694">RNA-binding</keyword>
<dbReference type="InterPro" id="IPR036855">
    <property type="entry name" value="Znf_CCCH_sf"/>
</dbReference>
<keyword evidence="3 7" id="KW-0862">Zinc</keyword>
<dbReference type="InterPro" id="IPR000504">
    <property type="entry name" value="RRM_dom"/>
</dbReference>
<evidence type="ECO:0008006" key="13">
    <source>
        <dbReference type="Google" id="ProtNLM"/>
    </source>
</evidence>
<evidence type="ECO:0000256" key="2">
    <source>
        <dbReference type="ARBA" id="ARBA00022771"/>
    </source>
</evidence>
<evidence type="ECO:0000256" key="5">
    <source>
        <dbReference type="ARBA" id="ARBA00043866"/>
    </source>
</evidence>
<feature type="compositionally biased region" description="Polar residues" evidence="8">
    <location>
        <begin position="131"/>
        <end position="145"/>
    </location>
</feature>
<organism evidence="11 12">
    <name type="scientific">Jimgerdemannia flammicorona</name>
    <dbReference type="NCBI Taxonomy" id="994334"/>
    <lineage>
        <taxon>Eukaryota</taxon>
        <taxon>Fungi</taxon>
        <taxon>Fungi incertae sedis</taxon>
        <taxon>Mucoromycota</taxon>
        <taxon>Mucoromycotina</taxon>
        <taxon>Endogonomycetes</taxon>
        <taxon>Endogonales</taxon>
        <taxon>Endogonaceae</taxon>
        <taxon>Jimgerdemannia</taxon>
    </lineage>
</organism>
<dbReference type="AlphaFoldDB" id="A0A433B0Q4"/>
<evidence type="ECO:0000256" key="7">
    <source>
        <dbReference type="PROSITE-ProRule" id="PRU00723"/>
    </source>
</evidence>
<dbReference type="PANTHER" id="PTHR14398">
    <property type="entry name" value="RNA RECOGNITION RRM/RNP DOMAIN"/>
    <property type="match status" value="1"/>
</dbReference>
<accession>A0A433B0Q4</accession>
<feature type="zinc finger region" description="C3H1-type" evidence="7">
    <location>
        <begin position="397"/>
        <end position="425"/>
    </location>
</feature>
<dbReference type="InterPro" id="IPR045137">
    <property type="entry name" value="RBM26/27"/>
</dbReference>
<dbReference type="SUPFAM" id="SSF54928">
    <property type="entry name" value="RNA-binding domain, RBD"/>
    <property type="match status" value="1"/>
</dbReference>
<sequence length="842" mass="93765">TRHPNNVTRHPRINKRSPVSHPSIRPHPARPTHPSTHPICTGFSHNMILDDAESEALKQFLSDQLEPICEADPKVLAEYVLALLKHDKPNQDLRQLCTKELEDFLKDQTEPFVRRLFETLATKDYLRGRSSDTPANDSHLSPQLVSTLTTSTDRRPDTRSEHVHSTRHGTHPRDESEGSEDDDDDRNFKHRRRGSDARDDYRKPSESHGSYEDKDSRDKRFQRDQNFVPTGPSTTNQYGSAYGRSGNGNNNSDDRTFKRRHPDEEEDPRVNKHFRSNMAGSAQGAGVSNNYANSNNLAGYGSRRPEFDNRAVPRNLPSLPSNQNMSPVNPPTGPARWETPGTVGDWSNGSGVRAGERFDDMRGGNRLRGRVGDRVIAMGGRGGIGGGRGGFVDSRDTPRRQRCRDYDEKGYCMRGDLCPFDHGVDRIVVDDIPITRPFDILPPVSGPLPGPAGIMNVGRPPYFIGGIRNQYNVDNNFVSPVSATLAPSDAYDPERATLSRPEDLSMGQTSTSTSAQQQTIELSNLSEATTSLMPTPNTHFMDDAVRSSGRGGAVRGRGNRGRGRGSSQFGSRYGNAKQNTTLVVENIPDEFCAIDKVNDFFKKFGTITNITLERHLHKAIVQFSNNSEASNAYNSPEAIFDNRFVKVYWQKLDKDEETKSSNGVPVNLPKDAPVTIVAPVIEVPSKLAAETAKEREEKTKKHQEHLKTMLDIQKQKEQLIQRQIEEQKLLMEKLAKSKTLNPKDRDEIFKSLNKVSAEMKPAAVSVNPLTPATGTITKRPSISGASSKSILEEKERERLDRELDLLSQMNESNTSESKDLTTEALKAKVASLQAEVRNCGND</sequence>
<feature type="compositionally biased region" description="Basic and acidic residues" evidence="8">
    <location>
        <begin position="194"/>
        <end position="223"/>
    </location>
</feature>
<feature type="compositionally biased region" description="Basic and acidic residues" evidence="8">
    <location>
        <begin position="152"/>
        <end position="164"/>
    </location>
</feature>
<dbReference type="PANTHER" id="PTHR14398:SF0">
    <property type="entry name" value="ZINC FINGER PROTEIN SWM"/>
    <property type="match status" value="1"/>
</dbReference>
<dbReference type="SMART" id="SM00356">
    <property type="entry name" value="ZnF_C3H1"/>
    <property type="match status" value="1"/>
</dbReference>
<dbReference type="PROSITE" id="PS50102">
    <property type="entry name" value="RRM"/>
    <property type="match status" value="1"/>
</dbReference>
<comment type="function">
    <text evidence="5">May be involved in the turnover of nuclear polyadenylated (pA+) RNA.</text>
</comment>
<feature type="compositionally biased region" description="Basic and acidic residues" evidence="8">
    <location>
        <begin position="492"/>
        <end position="503"/>
    </location>
</feature>
<feature type="domain" description="C3H1-type" evidence="10">
    <location>
        <begin position="397"/>
        <end position="425"/>
    </location>
</feature>
<dbReference type="CDD" id="cd12257">
    <property type="entry name" value="RRM1_RBM26_like"/>
    <property type="match status" value="1"/>
</dbReference>
<feature type="region of interest" description="Disordered" evidence="8">
    <location>
        <begin position="485"/>
        <end position="574"/>
    </location>
</feature>
<evidence type="ECO:0000259" key="10">
    <source>
        <dbReference type="PROSITE" id="PS50103"/>
    </source>
</evidence>
<dbReference type="SMART" id="SM00360">
    <property type="entry name" value="RRM"/>
    <property type="match status" value="1"/>
</dbReference>
<evidence type="ECO:0000313" key="12">
    <source>
        <dbReference type="Proteomes" id="UP000268093"/>
    </source>
</evidence>
<keyword evidence="1 7" id="KW-0479">Metal-binding</keyword>
<feature type="region of interest" description="Disordered" evidence="8">
    <location>
        <begin position="127"/>
        <end position="271"/>
    </location>
</feature>
<evidence type="ECO:0000256" key="1">
    <source>
        <dbReference type="ARBA" id="ARBA00022723"/>
    </source>
</evidence>
<dbReference type="GO" id="GO:0008270">
    <property type="term" value="F:zinc ion binding"/>
    <property type="evidence" value="ECO:0007669"/>
    <property type="project" value="UniProtKB-KW"/>
</dbReference>
<feature type="region of interest" description="Disordered" evidence="8">
    <location>
        <begin position="1"/>
        <end position="36"/>
    </location>
</feature>
<dbReference type="EMBL" id="RBNI01016447">
    <property type="protein sequence ID" value="RUP08585.1"/>
    <property type="molecule type" value="Genomic_DNA"/>
</dbReference>
<dbReference type="Pfam" id="PF01480">
    <property type="entry name" value="PWI"/>
    <property type="match status" value="1"/>
</dbReference>
<feature type="region of interest" description="Disordered" evidence="8">
    <location>
        <begin position="767"/>
        <end position="796"/>
    </location>
</feature>
<dbReference type="InterPro" id="IPR012677">
    <property type="entry name" value="Nucleotide-bd_a/b_plait_sf"/>
</dbReference>
<evidence type="ECO:0000313" key="11">
    <source>
        <dbReference type="EMBL" id="RUP08585.1"/>
    </source>
</evidence>
<name>A0A433B0Q4_9FUNG</name>
<feature type="compositionally biased region" description="Low complexity" evidence="8">
    <location>
        <begin position="508"/>
        <end position="519"/>
    </location>
</feature>
<feature type="compositionally biased region" description="Polar residues" evidence="8">
    <location>
        <begin position="318"/>
        <end position="327"/>
    </location>
</feature>
<evidence type="ECO:0000259" key="9">
    <source>
        <dbReference type="PROSITE" id="PS50102"/>
    </source>
</evidence>